<accession>A0AAE4I7L4</accession>
<protein>
    <submittedName>
        <fullName evidence="3">Replication initiation protein</fullName>
    </submittedName>
</protein>
<dbReference type="SUPFAM" id="SSF46785">
    <property type="entry name" value="Winged helix' DNA-binding domain"/>
    <property type="match status" value="1"/>
</dbReference>
<dbReference type="InterPro" id="IPR000525">
    <property type="entry name" value="Initiator_Rep_WH1"/>
</dbReference>
<dbReference type="GO" id="GO:0003887">
    <property type="term" value="F:DNA-directed DNA polymerase activity"/>
    <property type="evidence" value="ECO:0007669"/>
    <property type="project" value="InterPro"/>
</dbReference>
<dbReference type="InterPro" id="IPR036388">
    <property type="entry name" value="WH-like_DNA-bd_sf"/>
</dbReference>
<dbReference type="RefSeq" id="WP_117463287.1">
    <property type="nucleotide sequence ID" value="NZ_JAHYQZ010000002.1"/>
</dbReference>
<name>A0AAE4I7L4_PHOVU</name>
<evidence type="ECO:0000256" key="1">
    <source>
        <dbReference type="ARBA" id="ARBA00038283"/>
    </source>
</evidence>
<dbReference type="InterPro" id="IPR036390">
    <property type="entry name" value="WH_DNA-bd_sf"/>
</dbReference>
<reference evidence="3" key="1">
    <citation type="submission" date="2023-10" db="EMBL/GenBank/DDBJ databases">
        <title>Genome of Potential pathogenic bacteria in Crohn's disease.</title>
        <authorList>
            <person name="Rodriguez-Palacios A."/>
        </authorList>
    </citation>
    <scope>NUCLEOTIDE SEQUENCE</scope>
    <source>
        <strain evidence="3">CavFT-hAR11</strain>
    </source>
</reference>
<proteinExistence type="inferred from homology"/>
<feature type="domain" description="Initiator Rep protein WH1" evidence="2">
    <location>
        <begin position="20"/>
        <end position="172"/>
    </location>
</feature>
<dbReference type="GO" id="GO:0006270">
    <property type="term" value="P:DNA replication initiation"/>
    <property type="evidence" value="ECO:0007669"/>
    <property type="project" value="InterPro"/>
</dbReference>
<dbReference type="EMBL" id="JAWDET010000006">
    <property type="protein sequence ID" value="MDU0241706.1"/>
    <property type="molecule type" value="Genomic_DNA"/>
</dbReference>
<dbReference type="Proteomes" id="UP001181239">
    <property type="component" value="Unassembled WGS sequence"/>
</dbReference>
<comment type="similarity">
    <text evidence="1">Belongs to the initiator RepB protein family.</text>
</comment>
<organism evidence="3 4">
    <name type="scientific">Phocaeicola vulgatus</name>
    <name type="common">Bacteroides vulgatus</name>
    <dbReference type="NCBI Taxonomy" id="821"/>
    <lineage>
        <taxon>Bacteria</taxon>
        <taxon>Pseudomonadati</taxon>
        <taxon>Bacteroidota</taxon>
        <taxon>Bacteroidia</taxon>
        <taxon>Bacteroidales</taxon>
        <taxon>Bacteroidaceae</taxon>
        <taxon>Phocaeicola</taxon>
    </lineage>
</organism>
<dbReference type="AlphaFoldDB" id="A0AAE4I7L4"/>
<evidence type="ECO:0000313" key="4">
    <source>
        <dbReference type="Proteomes" id="UP001181239"/>
    </source>
</evidence>
<gene>
    <name evidence="3" type="ORF">RVH43_14000</name>
</gene>
<evidence type="ECO:0000259" key="2">
    <source>
        <dbReference type="Pfam" id="PF01051"/>
    </source>
</evidence>
<dbReference type="Pfam" id="PF21205">
    <property type="entry name" value="Rep3_C"/>
    <property type="match status" value="1"/>
</dbReference>
<evidence type="ECO:0000313" key="3">
    <source>
        <dbReference type="EMBL" id="MDU0241706.1"/>
    </source>
</evidence>
<dbReference type="Pfam" id="PF01051">
    <property type="entry name" value="Rep3_N"/>
    <property type="match status" value="1"/>
</dbReference>
<dbReference type="Gene3D" id="1.10.10.10">
    <property type="entry name" value="Winged helix-like DNA-binding domain superfamily/Winged helix DNA-binding domain"/>
    <property type="match status" value="2"/>
</dbReference>
<comment type="caution">
    <text evidence="3">The sequence shown here is derived from an EMBL/GenBank/DDBJ whole genome shotgun (WGS) entry which is preliminary data.</text>
</comment>
<sequence length="336" mass="39364">MTNHDSLNFNPPSKEEIMLIQPNNVTFGQYNVTDWQENLLTLIGDNIQKHMSREQELPRDLFNQPYVTISCDEAGGKNNKKKVYKEALDLTKKLFSFRWLHPRIHQTIETTGVVITTIHDIKNTNKITININPWAIPFLIYYGVGVGGTRFSKSIALSLRGNYTKRIYKIICSQHDRREYYYPIEQFRTDLGISEVYSNSQIDQKILRPSQQRIKESESEIWFDYKLICKNPIKGRKPKADTIVFTINTLHPRQEKGDQFSQYTYVYRWVFNAMGYPVDNAAQLAVDKIVETGKLKEVYDRCCFYDDQIFTGDKTRDHAQNALMKMLREEFGIKRS</sequence>